<gene>
    <name evidence="1" type="ORF">SAMN05518684_105248</name>
</gene>
<keyword evidence="2" id="KW-1185">Reference proteome</keyword>
<evidence type="ECO:0000313" key="2">
    <source>
        <dbReference type="Proteomes" id="UP000198571"/>
    </source>
</evidence>
<dbReference type="Proteomes" id="UP000198571">
    <property type="component" value="Unassembled WGS sequence"/>
</dbReference>
<proteinExistence type="predicted"/>
<dbReference type="AlphaFoldDB" id="A0A1H9TCE7"/>
<evidence type="ECO:0000313" key="1">
    <source>
        <dbReference type="EMBL" id="SER94786.1"/>
    </source>
</evidence>
<dbReference type="EMBL" id="FOGT01000005">
    <property type="protein sequence ID" value="SER94786.1"/>
    <property type="molecule type" value="Genomic_DNA"/>
</dbReference>
<dbReference type="RefSeq" id="WP_093050109.1">
    <property type="nucleotide sequence ID" value="NZ_FOGT01000005.1"/>
</dbReference>
<dbReference type="Pfam" id="PF12227">
    <property type="entry name" value="DUF3603"/>
    <property type="match status" value="1"/>
</dbReference>
<sequence length="252" mass="30674">MLHMRDVWVNWFEGEENSYNVCEFFEWKKSDRIELLDQVAVVRITDTLLDYIENTLQELPEELLADVYKQSFIRQKNERSALEYCFIATNGTRALIVDTLGYHTPIRKSRMVPRQEEQLRKLVEEHPVSDYYMDYLECDKQYHMLSPEPHLMHGLVRREKQLKQLLFMAFDQLYCQAELAELRYWYTEWAPHKYHEIQLMSFDEAWDGLFNDIKHGWSKRHESYCQSMIKGQPFFEKLWELQQPQEKKKTKR</sequence>
<dbReference type="OrthoDB" id="2960746at2"/>
<dbReference type="STRING" id="1601833.SAMN05518684_105248"/>
<dbReference type="InterPro" id="IPR020909">
    <property type="entry name" value="UPF0736"/>
</dbReference>
<name>A0A1H9TCE7_9BACI</name>
<accession>A0A1H9TCE7</accession>
<organism evidence="1 2">
    <name type="scientific">Salipaludibacillus aurantiacus</name>
    <dbReference type="NCBI Taxonomy" id="1601833"/>
    <lineage>
        <taxon>Bacteria</taxon>
        <taxon>Bacillati</taxon>
        <taxon>Bacillota</taxon>
        <taxon>Bacilli</taxon>
        <taxon>Bacillales</taxon>
        <taxon>Bacillaceae</taxon>
    </lineage>
</organism>
<protein>
    <submittedName>
        <fullName evidence="1">Uncharacterized protein</fullName>
    </submittedName>
</protein>
<reference evidence="2" key="1">
    <citation type="submission" date="2016-10" db="EMBL/GenBank/DDBJ databases">
        <authorList>
            <person name="Varghese N."/>
            <person name="Submissions S."/>
        </authorList>
    </citation>
    <scope>NUCLEOTIDE SEQUENCE [LARGE SCALE GENOMIC DNA]</scope>
    <source>
        <strain evidence="2">S9</strain>
    </source>
</reference>